<feature type="compositionally biased region" description="Polar residues" evidence="1">
    <location>
        <begin position="1"/>
        <end position="20"/>
    </location>
</feature>
<sequence length="85" mass="8852">MSAVTSLVSGSLEDTPTVQCGQSSASRGSPRPSALTSASATLESSSEARAHSRHPVFRENRLGSSCFLGDVCPRAQCTLKPLSWG</sequence>
<feature type="compositionally biased region" description="Basic and acidic residues" evidence="1">
    <location>
        <begin position="46"/>
        <end position="56"/>
    </location>
</feature>
<gene>
    <name evidence="2" type="ORF">rCG_37347</name>
</gene>
<proteinExistence type="predicted"/>
<evidence type="ECO:0000313" key="2">
    <source>
        <dbReference type="EMBL" id="EDL85842.1"/>
    </source>
</evidence>
<accession>A6KIB3</accession>
<dbReference type="EMBL" id="CH474050">
    <property type="protein sequence ID" value="EDL85842.1"/>
    <property type="molecule type" value="Genomic_DNA"/>
</dbReference>
<dbReference type="AlphaFoldDB" id="A6KIB3"/>
<feature type="region of interest" description="Disordered" evidence="1">
    <location>
        <begin position="1"/>
        <end position="56"/>
    </location>
</feature>
<name>A6KIB3_RAT</name>
<organism evidence="2 3">
    <name type="scientific">Rattus norvegicus</name>
    <name type="common">Rat</name>
    <dbReference type="NCBI Taxonomy" id="10116"/>
    <lineage>
        <taxon>Eukaryota</taxon>
        <taxon>Metazoa</taxon>
        <taxon>Chordata</taxon>
        <taxon>Craniata</taxon>
        <taxon>Vertebrata</taxon>
        <taxon>Euteleostomi</taxon>
        <taxon>Mammalia</taxon>
        <taxon>Eutheria</taxon>
        <taxon>Euarchontoglires</taxon>
        <taxon>Glires</taxon>
        <taxon>Rodentia</taxon>
        <taxon>Myomorpha</taxon>
        <taxon>Muroidea</taxon>
        <taxon>Muridae</taxon>
        <taxon>Murinae</taxon>
        <taxon>Rattus</taxon>
    </lineage>
</organism>
<reference evidence="2 3" key="1">
    <citation type="submission" date="2005-09" db="EMBL/GenBank/DDBJ databases">
        <authorList>
            <person name="Mural R.J."/>
            <person name="Li P.W."/>
            <person name="Adams M.D."/>
            <person name="Amanatides P.G."/>
            <person name="Baden-Tillson H."/>
            <person name="Barnstead M."/>
            <person name="Chin S.H."/>
            <person name="Dew I."/>
            <person name="Evans C.A."/>
            <person name="Ferriera S."/>
            <person name="Flanigan M."/>
            <person name="Fosler C."/>
            <person name="Glodek A."/>
            <person name="Gu Z."/>
            <person name="Holt R.A."/>
            <person name="Jennings D."/>
            <person name="Kraft C.L."/>
            <person name="Lu F."/>
            <person name="Nguyen T."/>
            <person name="Nusskern D.R."/>
            <person name="Pfannkoch C.M."/>
            <person name="Sitter C."/>
            <person name="Sutton G.G."/>
            <person name="Venter J.C."/>
            <person name="Wang Z."/>
            <person name="Woodage T."/>
            <person name="Zheng X.H."/>
            <person name="Zhong F."/>
        </authorList>
    </citation>
    <scope>NUCLEOTIDE SEQUENCE [LARGE SCALE GENOMIC DNA]</scope>
    <source>
        <strain>BN</strain>
        <strain evidence="3">Sprague-Dawley</strain>
    </source>
</reference>
<evidence type="ECO:0000313" key="3">
    <source>
        <dbReference type="Proteomes" id="UP000234681"/>
    </source>
</evidence>
<evidence type="ECO:0000256" key="1">
    <source>
        <dbReference type="SAM" id="MobiDB-lite"/>
    </source>
</evidence>
<feature type="compositionally biased region" description="Low complexity" evidence="1">
    <location>
        <begin position="21"/>
        <end position="45"/>
    </location>
</feature>
<dbReference type="Proteomes" id="UP000234681">
    <property type="component" value="Chromosome 3"/>
</dbReference>
<protein>
    <submittedName>
        <fullName evidence="2">RCG37347</fullName>
    </submittedName>
</protein>